<reference evidence="2 3" key="1">
    <citation type="submission" date="2018-08" db="EMBL/GenBank/DDBJ databases">
        <title>Genomic Encyclopedia of Type Strains, Phase III (KMG-III): the genomes of soil and plant-associated and newly described type strains.</title>
        <authorList>
            <person name="Whitman W."/>
        </authorList>
    </citation>
    <scope>NUCLEOTIDE SEQUENCE [LARGE SCALE GENOMIC DNA]</scope>
    <source>
        <strain evidence="2 3">CECT 7375</strain>
    </source>
</reference>
<organism evidence="2 3">
    <name type="scientific">Marinomonas pollencensis</name>
    <dbReference type="NCBI Taxonomy" id="491954"/>
    <lineage>
        <taxon>Bacteria</taxon>
        <taxon>Pseudomonadati</taxon>
        <taxon>Pseudomonadota</taxon>
        <taxon>Gammaproteobacteria</taxon>
        <taxon>Oceanospirillales</taxon>
        <taxon>Oceanospirillaceae</taxon>
        <taxon>Marinomonas</taxon>
    </lineage>
</organism>
<comment type="caution">
    <text evidence="2">The sequence shown here is derived from an EMBL/GenBank/DDBJ whole genome shotgun (WGS) entry which is preliminary data.</text>
</comment>
<gene>
    <name evidence="2" type="ORF">DFP81_103342</name>
</gene>
<proteinExistence type="predicted"/>
<keyword evidence="1" id="KW-0812">Transmembrane</keyword>
<accession>A0A3E0DS49</accession>
<dbReference type="Proteomes" id="UP000256542">
    <property type="component" value="Unassembled WGS sequence"/>
</dbReference>
<dbReference type="EMBL" id="QUNG01000003">
    <property type="protein sequence ID" value="REG85142.1"/>
    <property type="molecule type" value="Genomic_DNA"/>
</dbReference>
<evidence type="ECO:0000313" key="2">
    <source>
        <dbReference type="EMBL" id="REG85142.1"/>
    </source>
</evidence>
<evidence type="ECO:0000313" key="3">
    <source>
        <dbReference type="Proteomes" id="UP000256542"/>
    </source>
</evidence>
<dbReference type="RefSeq" id="WP_181903051.1">
    <property type="nucleotide sequence ID" value="NZ_QUNG01000003.1"/>
</dbReference>
<keyword evidence="3" id="KW-1185">Reference proteome</keyword>
<protein>
    <submittedName>
        <fullName evidence="2">Uncharacterized protein</fullName>
    </submittedName>
</protein>
<keyword evidence="1" id="KW-0472">Membrane</keyword>
<feature type="transmembrane region" description="Helical" evidence="1">
    <location>
        <begin position="12"/>
        <end position="34"/>
    </location>
</feature>
<sequence>MTFRLLLDSTEPLIMLAVPLSLVSVTILIKGGCLPDYPARSGFKFRGHAQPIVG</sequence>
<name>A0A3E0DS49_9GAMM</name>
<keyword evidence="1" id="KW-1133">Transmembrane helix</keyword>
<dbReference type="AlphaFoldDB" id="A0A3E0DS49"/>
<evidence type="ECO:0000256" key="1">
    <source>
        <dbReference type="SAM" id="Phobius"/>
    </source>
</evidence>